<keyword evidence="1" id="KW-0560">Oxidoreductase</keyword>
<dbReference type="AlphaFoldDB" id="A0AAV9Q4J7"/>
<evidence type="ECO:0000256" key="2">
    <source>
        <dbReference type="SAM" id="MobiDB-lite"/>
    </source>
</evidence>
<feature type="compositionally biased region" description="Polar residues" evidence="2">
    <location>
        <begin position="867"/>
        <end position="883"/>
    </location>
</feature>
<dbReference type="Pfam" id="PF14027">
    <property type="entry name" value="Questin_oxidase"/>
    <property type="match status" value="1"/>
</dbReference>
<feature type="region of interest" description="Disordered" evidence="2">
    <location>
        <begin position="373"/>
        <end position="393"/>
    </location>
</feature>
<dbReference type="GO" id="GO:0016491">
    <property type="term" value="F:oxidoreductase activity"/>
    <property type="evidence" value="ECO:0007669"/>
    <property type="project" value="UniProtKB-KW"/>
</dbReference>
<proteinExistence type="predicted"/>
<evidence type="ECO:0000313" key="4">
    <source>
        <dbReference type="Proteomes" id="UP001345827"/>
    </source>
</evidence>
<feature type="region of interest" description="Disordered" evidence="2">
    <location>
        <begin position="613"/>
        <end position="635"/>
    </location>
</feature>
<reference evidence="3 4" key="1">
    <citation type="submission" date="2023-06" db="EMBL/GenBank/DDBJ databases">
        <title>Black Yeasts Isolated from many extreme environments.</title>
        <authorList>
            <person name="Coleine C."/>
            <person name="Stajich J.E."/>
            <person name="Selbmann L."/>
        </authorList>
    </citation>
    <scope>NUCLEOTIDE SEQUENCE [LARGE SCALE GENOMIC DNA]</scope>
    <source>
        <strain evidence="3 4">CCFEE 5887</strain>
    </source>
</reference>
<feature type="compositionally biased region" description="Basic and acidic residues" evidence="2">
    <location>
        <begin position="613"/>
        <end position="627"/>
    </location>
</feature>
<feature type="compositionally biased region" description="Low complexity" evidence="2">
    <location>
        <begin position="892"/>
        <end position="911"/>
    </location>
</feature>
<organism evidence="3 4">
    <name type="scientific">Vermiconidia calcicola</name>
    <dbReference type="NCBI Taxonomy" id="1690605"/>
    <lineage>
        <taxon>Eukaryota</taxon>
        <taxon>Fungi</taxon>
        <taxon>Dikarya</taxon>
        <taxon>Ascomycota</taxon>
        <taxon>Pezizomycotina</taxon>
        <taxon>Dothideomycetes</taxon>
        <taxon>Dothideomycetidae</taxon>
        <taxon>Mycosphaerellales</taxon>
        <taxon>Extremaceae</taxon>
        <taxon>Vermiconidia</taxon>
    </lineage>
</organism>
<dbReference type="InterPro" id="IPR025337">
    <property type="entry name" value="Questin_oxidase-like"/>
</dbReference>
<feature type="compositionally biased region" description="Polar residues" evidence="2">
    <location>
        <begin position="1020"/>
        <end position="1042"/>
    </location>
</feature>
<evidence type="ECO:0000256" key="1">
    <source>
        <dbReference type="ARBA" id="ARBA00023002"/>
    </source>
</evidence>
<name>A0AAV9Q4J7_9PEZI</name>
<comment type="caution">
    <text evidence="3">The sequence shown here is derived from an EMBL/GenBank/DDBJ whole genome shotgun (WGS) entry which is preliminary data.</text>
</comment>
<feature type="compositionally biased region" description="Basic and acidic residues" evidence="2">
    <location>
        <begin position="1004"/>
        <end position="1019"/>
    </location>
</feature>
<feature type="region of interest" description="Disordered" evidence="2">
    <location>
        <begin position="470"/>
        <end position="504"/>
    </location>
</feature>
<keyword evidence="4" id="KW-1185">Reference proteome</keyword>
<evidence type="ECO:0000313" key="3">
    <source>
        <dbReference type="EMBL" id="KAK5532899.1"/>
    </source>
</evidence>
<protein>
    <submittedName>
        <fullName evidence="3">Uncharacterized protein</fullName>
    </submittedName>
</protein>
<dbReference type="PANTHER" id="PTHR35870">
    <property type="entry name" value="PROTEIN, PUTATIVE (AFU_ORTHOLOGUE AFUA_5G03330)-RELATED"/>
    <property type="match status" value="1"/>
</dbReference>
<feature type="region of interest" description="Disordered" evidence="2">
    <location>
        <begin position="864"/>
        <end position="1061"/>
    </location>
</feature>
<dbReference type="PANTHER" id="PTHR35870:SF1">
    <property type="entry name" value="PROTEIN, PUTATIVE (AFU_ORTHOLOGUE AFUA_5G03330)-RELATED"/>
    <property type="match status" value="1"/>
</dbReference>
<accession>A0AAV9Q4J7</accession>
<feature type="compositionally biased region" description="Basic and acidic residues" evidence="2">
    <location>
        <begin position="493"/>
        <end position="504"/>
    </location>
</feature>
<dbReference type="EMBL" id="JAXLQG010000014">
    <property type="protein sequence ID" value="KAK5532899.1"/>
    <property type="molecule type" value="Genomic_DNA"/>
</dbReference>
<dbReference type="Proteomes" id="UP001345827">
    <property type="component" value="Unassembled WGS sequence"/>
</dbReference>
<feature type="compositionally biased region" description="Basic and acidic residues" evidence="2">
    <location>
        <begin position="935"/>
        <end position="947"/>
    </location>
</feature>
<gene>
    <name evidence="3" type="ORF">LTR25_007603</name>
</gene>
<sequence length="1061" mass="121694">MATAAHVELNPAQAGVYHVPDISQESGKIGSHLLQENHDRYHIYFNRSGFHNHIAHHLLTIYALGATPDEIQHAFDINKDYQRQQYPVEKHNVQDMSDQDKFKKFLGREQYFHDFEIFFRKEIEAKGWEAVLNEHVFARTEHAEVMLVRMFAGFLHPLIHLGFGVEFKQPAIIVEALAQAAIHDGWTGKFLHAAEDAAKASTKSKSLVQLIHESRANEKIRNSAHSDDGNKLRDGVFVRARDEMIDIASQWTVKSDQLKQKTAEMINAAVYFAAAAQRPDKQVKFDFFYMHCVNCSIFFSAFMDEPWLSVENKCRLLEWKGRLDVAMYVSRGCPELLIDEIKNYNPQQPNDGWGEIARRIDVLPDDGHATIMPEDRSPEKDHSIPPPLDPFPTYQTPYPRSEKDNENPFIQFRRFADDQFSSFLHGLPRMLGFPPRKDVDDMMRQRQEWQEGWRKQVEQEMEEMRQMLQASKGRSESMERLRQNLESTTPEGPEPKEEGTDKMRHHQLEIPKDVWTRLEDASRPPQDTTPWWTRGAAARCPALNGTESQGNSSKCPALYDDNGQPKTELDAYEALPNTDNANDMQVFQAPVQDTLHQQSKSWFSSFGWDGRQKKEAWGDDQGSKDGDDQALARPARPTTYTMFGSRRMDPFNNTDDTIPWLLLSKYSPVYLCNPSQPRLFKVRIQDAEGVPFQISRPRFFERWYTEADEKLAKQLPWADAFEDLLSIQQTGKMVGRDYRDCATWRTPATWIHDMVHRGSLGSRWGFNQDSLLMKRFDETNTRQGSSHIDDHCKWRKERRWGCRRHNEEKQSTTPSLRLTEKEEDFIDGMIDKATEPLAPFPIFGSVLSAADSIVSAVEAAREEFEKAQSTPEKQFQPEQSQTIEDAPAPVLSTSSSSSYSYESSFLSSGQSTDSVKHVVATTTSTTERTLPDGSVETRRTYKRRFADGTEESDESVEVRNIPRAFPSPLEESAITKQTRNNEEPTVLPASPERFDHTVPMATRPDSDDTLLHDPLKGDLHQQSQESALLQHASQSEGDTTHQQNRDRNGNRRSGRGGWFWT</sequence>
<feature type="compositionally biased region" description="Basic and acidic residues" evidence="2">
    <location>
        <begin position="373"/>
        <end position="383"/>
    </location>
</feature>
<feature type="compositionally biased region" description="Basic and acidic residues" evidence="2">
    <location>
        <begin position="473"/>
        <end position="483"/>
    </location>
</feature>